<reference evidence="4 5" key="1">
    <citation type="submission" date="2023-07" db="EMBL/GenBank/DDBJ databases">
        <title>Genomic Encyclopedia of Type Strains, Phase IV (KMG-IV): sequencing the most valuable type-strain genomes for metagenomic binning, comparative biology and taxonomic classification.</title>
        <authorList>
            <person name="Goeker M."/>
        </authorList>
    </citation>
    <scope>NUCLEOTIDE SEQUENCE [LARGE SCALE GENOMIC DNA]</scope>
    <source>
        <strain evidence="4 5">DSM 18695</strain>
    </source>
</reference>
<dbReference type="Pfam" id="PF02974">
    <property type="entry name" value="Inh"/>
    <property type="match status" value="2"/>
</dbReference>
<evidence type="ECO:0000256" key="1">
    <source>
        <dbReference type="ARBA" id="ARBA00022729"/>
    </source>
</evidence>
<name>A0ABU0IVX6_9CAUL</name>
<feature type="signal peptide" evidence="2">
    <location>
        <begin position="1"/>
        <end position="19"/>
    </location>
</feature>
<evidence type="ECO:0000256" key="2">
    <source>
        <dbReference type="SAM" id="SignalP"/>
    </source>
</evidence>
<accession>A0ABU0IVX6</accession>
<keyword evidence="1 2" id="KW-0732">Signal</keyword>
<feature type="domain" description="Alkaline proteinase inhibitor/ Outer membrane lipoprotein Omp19" evidence="3">
    <location>
        <begin position="128"/>
        <end position="194"/>
    </location>
</feature>
<dbReference type="InterPro" id="IPR021140">
    <property type="entry name" value="Inh/Omp19"/>
</dbReference>
<feature type="chain" id="PRO_5045449490" description="Alkaline proteinase inhibitor/ Outer membrane lipoprotein Omp19 domain-containing protein" evidence="2">
    <location>
        <begin position="20"/>
        <end position="225"/>
    </location>
</feature>
<feature type="domain" description="Alkaline proteinase inhibitor/ Outer membrane lipoprotein Omp19" evidence="3">
    <location>
        <begin position="23"/>
        <end position="119"/>
    </location>
</feature>
<dbReference type="Gene3D" id="2.40.128.10">
    <property type="match status" value="2"/>
</dbReference>
<sequence length="225" mass="23845">MRSLLFALALALLASPAAALQAPKDYAGKYTLSGVSEGAAVCKLTLTDEMAIGGWGVSLAKDCYGKFGLSQDIAAWTVLQNGSIAFIDPLRKVLLRFEPTEIGGYVAERPGAEPIALDRDVKPRTLTERERMSGNWVLTGLGGKVICRYAMTSNKAATAGSLKAQAGCPKAWARVTRWETAKGRIRLVTDAGKAGKLLLALPGDSIQGFTGEDAKGVFYGFSRDG</sequence>
<keyword evidence="5" id="KW-1185">Reference proteome</keyword>
<comment type="caution">
    <text evidence="4">The sequence shown here is derived from an EMBL/GenBank/DDBJ whole genome shotgun (WGS) entry which is preliminary data.</text>
</comment>
<evidence type="ECO:0000313" key="4">
    <source>
        <dbReference type="EMBL" id="MDQ0465496.1"/>
    </source>
</evidence>
<gene>
    <name evidence="4" type="ORF">QO010_003285</name>
</gene>
<proteinExistence type="predicted"/>
<evidence type="ECO:0000313" key="5">
    <source>
        <dbReference type="Proteomes" id="UP001228905"/>
    </source>
</evidence>
<dbReference type="RefSeq" id="WP_307350877.1">
    <property type="nucleotide sequence ID" value="NZ_JAUSVS010000007.1"/>
</dbReference>
<dbReference type="InterPro" id="IPR016085">
    <property type="entry name" value="Protease_inh_B-barrel_dom"/>
</dbReference>
<dbReference type="EMBL" id="JAUSVS010000007">
    <property type="protein sequence ID" value="MDQ0465496.1"/>
    <property type="molecule type" value="Genomic_DNA"/>
</dbReference>
<protein>
    <recommendedName>
        <fullName evidence="3">Alkaline proteinase inhibitor/ Outer membrane lipoprotein Omp19 domain-containing protein</fullName>
    </recommendedName>
</protein>
<dbReference type="SUPFAM" id="SSF50882">
    <property type="entry name" value="beta-Barrel protease inhibitors"/>
    <property type="match status" value="2"/>
</dbReference>
<evidence type="ECO:0000259" key="3">
    <source>
        <dbReference type="Pfam" id="PF02974"/>
    </source>
</evidence>
<dbReference type="Proteomes" id="UP001228905">
    <property type="component" value="Unassembled WGS sequence"/>
</dbReference>
<organism evidence="4 5">
    <name type="scientific">Caulobacter ginsengisoli</name>
    <dbReference type="NCBI Taxonomy" id="400775"/>
    <lineage>
        <taxon>Bacteria</taxon>
        <taxon>Pseudomonadati</taxon>
        <taxon>Pseudomonadota</taxon>
        <taxon>Alphaproteobacteria</taxon>
        <taxon>Caulobacterales</taxon>
        <taxon>Caulobacteraceae</taxon>
        <taxon>Caulobacter</taxon>
    </lineage>
</organism>